<protein>
    <submittedName>
        <fullName evidence="1">Uncharacterized protein</fullName>
    </submittedName>
</protein>
<dbReference type="RefSeq" id="WP_074663907.1">
    <property type="nucleotide sequence ID" value="NZ_MUGV01000034.1"/>
</dbReference>
<sequence length="85" mass="9830">MKAFMLNFCCSSDLRVDPLKILLQRTQRDTQNSQSYTPQLCELNKDNHKHKEKKIFALFAVKNLIAKNAKGYAKLAKLHHTALRT</sequence>
<dbReference type="EMBL" id="MUGV01000034">
    <property type="protein sequence ID" value="OXA76729.1"/>
    <property type="molecule type" value="Genomic_DNA"/>
</dbReference>
<name>A0ABX4BM94_FLAFR</name>
<keyword evidence="2" id="KW-1185">Reference proteome</keyword>
<reference evidence="1 2" key="1">
    <citation type="submission" date="2016-11" db="EMBL/GenBank/DDBJ databases">
        <title>Whole genomes of Flavobacteriaceae.</title>
        <authorList>
            <person name="Stine C."/>
            <person name="Li C."/>
            <person name="Tadesse D."/>
        </authorList>
    </citation>
    <scope>NUCLEOTIDE SEQUENCE [LARGE SCALE GENOMIC DNA]</scope>
    <source>
        <strain evidence="1 2">DSM 15937</strain>
    </source>
</reference>
<accession>A0ABX4BM94</accession>
<comment type="caution">
    <text evidence="1">The sequence shown here is derived from an EMBL/GenBank/DDBJ whole genome shotgun (WGS) entry which is preliminary data.</text>
</comment>
<evidence type="ECO:0000313" key="2">
    <source>
        <dbReference type="Proteomes" id="UP000198382"/>
    </source>
</evidence>
<evidence type="ECO:0000313" key="1">
    <source>
        <dbReference type="EMBL" id="OXA76729.1"/>
    </source>
</evidence>
<gene>
    <name evidence="1" type="ORF">B0A65_18230</name>
</gene>
<dbReference type="Proteomes" id="UP000198382">
    <property type="component" value="Unassembled WGS sequence"/>
</dbReference>
<proteinExistence type="predicted"/>
<organism evidence="1 2">
    <name type="scientific">Flavobacterium frigidimaris</name>
    <dbReference type="NCBI Taxonomy" id="262320"/>
    <lineage>
        <taxon>Bacteria</taxon>
        <taxon>Pseudomonadati</taxon>
        <taxon>Bacteroidota</taxon>
        <taxon>Flavobacteriia</taxon>
        <taxon>Flavobacteriales</taxon>
        <taxon>Flavobacteriaceae</taxon>
        <taxon>Flavobacterium</taxon>
    </lineage>
</organism>